<keyword evidence="2" id="KW-1185">Reference proteome</keyword>
<accession>A0A4Y2DXF5</accession>
<evidence type="ECO:0000313" key="2">
    <source>
        <dbReference type="Proteomes" id="UP000499080"/>
    </source>
</evidence>
<sequence>MKTLRQAANQRTRLFSLSRIEVKVGYMPPGASIPSLPTEFFFCLNAIGQYGLPPFAWGGVRVNVQLKGPLDYMCHWKRRHFVGRRKSTLAIGKLILCCYYTYTCH</sequence>
<dbReference type="EMBL" id="BGPR01000462">
    <property type="protein sequence ID" value="GBM21563.1"/>
    <property type="molecule type" value="Genomic_DNA"/>
</dbReference>
<name>A0A4Y2DXF5_ARAVE</name>
<gene>
    <name evidence="1" type="ORF">AVEN_85366_1</name>
</gene>
<evidence type="ECO:0000313" key="1">
    <source>
        <dbReference type="EMBL" id="GBM21563.1"/>
    </source>
</evidence>
<proteinExistence type="predicted"/>
<reference evidence="1 2" key="1">
    <citation type="journal article" date="2019" name="Sci. Rep.">
        <title>Orb-weaving spider Araneus ventricosus genome elucidates the spidroin gene catalogue.</title>
        <authorList>
            <person name="Kono N."/>
            <person name="Nakamura H."/>
            <person name="Ohtoshi R."/>
            <person name="Moran D.A.P."/>
            <person name="Shinohara A."/>
            <person name="Yoshida Y."/>
            <person name="Fujiwara M."/>
            <person name="Mori M."/>
            <person name="Tomita M."/>
            <person name="Arakawa K."/>
        </authorList>
    </citation>
    <scope>NUCLEOTIDE SEQUENCE [LARGE SCALE GENOMIC DNA]</scope>
</reference>
<comment type="caution">
    <text evidence="1">The sequence shown here is derived from an EMBL/GenBank/DDBJ whole genome shotgun (WGS) entry which is preliminary data.</text>
</comment>
<dbReference type="AlphaFoldDB" id="A0A4Y2DXF5"/>
<dbReference type="Proteomes" id="UP000499080">
    <property type="component" value="Unassembled WGS sequence"/>
</dbReference>
<protein>
    <submittedName>
        <fullName evidence="1">Uncharacterized protein</fullName>
    </submittedName>
</protein>
<organism evidence="1 2">
    <name type="scientific">Araneus ventricosus</name>
    <name type="common">Orbweaver spider</name>
    <name type="synonym">Epeira ventricosa</name>
    <dbReference type="NCBI Taxonomy" id="182803"/>
    <lineage>
        <taxon>Eukaryota</taxon>
        <taxon>Metazoa</taxon>
        <taxon>Ecdysozoa</taxon>
        <taxon>Arthropoda</taxon>
        <taxon>Chelicerata</taxon>
        <taxon>Arachnida</taxon>
        <taxon>Araneae</taxon>
        <taxon>Araneomorphae</taxon>
        <taxon>Entelegynae</taxon>
        <taxon>Araneoidea</taxon>
        <taxon>Araneidae</taxon>
        <taxon>Araneus</taxon>
    </lineage>
</organism>